<dbReference type="Gene3D" id="1.10.10.60">
    <property type="entry name" value="Homeodomain-like"/>
    <property type="match status" value="1"/>
</dbReference>
<gene>
    <name evidence="1" type="ORF">MAM_08449</name>
</gene>
<dbReference type="STRING" id="1081103.A0A0B2WCY5"/>
<dbReference type="HOGENOM" id="CLU_568671_0_0_1"/>
<keyword evidence="2" id="KW-1185">Reference proteome</keyword>
<proteinExistence type="predicted"/>
<comment type="caution">
    <text evidence="1">The sequence shown here is derived from an EMBL/GenBank/DDBJ whole genome shotgun (WGS) entry which is preliminary data.</text>
</comment>
<dbReference type="AlphaFoldDB" id="A0A0B2WCY5"/>
<sequence>MGRGPETPAWKRHCAIAYAFDLSMPQVEIARRLNLTRSTVHNLVRAARARSPTSDLADLQAAVSVQPRSGRPRRADPGDEVSLTVRRGVREHPYQAMDNAANRFLRERQVLGEIDQNIRPLGVQQVYNILQDSEQCAADPEDQRVYTRHRVYRRNELSAANIAKRQAYLFEVEQLEQAEAIIICCDEKAYHFGGTPDRHVTLPINTSSYQSCAPTRFKLEQWAAACGDDCSVKRPWTVWELRDQTSEELQKQLDECNAQARRITDEQRANARVHGTPEHQYLVWMNTQVKIKRLWMRANANDSGGPKEWTVERLFPYQSHDIKEGTKKLNFVWYAFEVYRKLLFPYYREICRRNPGRRVVIQEDNHGPHLKARQLLQPEIQQQGIVFVNHPGNSPDLAPIEGLQGEHERKLAGFIYEVRDAQASTVRRAKDLLRITWQSKDFDETVRGKVCRAVYVELAKRCKMAGGGNHFRDDVYIHVDA</sequence>
<protein>
    <submittedName>
        <fullName evidence="1">Uncharacterized protein</fullName>
    </submittedName>
</protein>
<accession>A0A0B2WCY5</accession>
<dbReference type="GeneID" id="63742904"/>
<dbReference type="GO" id="GO:0003676">
    <property type="term" value="F:nucleic acid binding"/>
    <property type="evidence" value="ECO:0007669"/>
    <property type="project" value="InterPro"/>
</dbReference>
<dbReference type="Gene3D" id="3.30.420.10">
    <property type="entry name" value="Ribonuclease H-like superfamily/Ribonuclease H"/>
    <property type="match status" value="1"/>
</dbReference>
<name>A0A0B2WCY5_METAS</name>
<dbReference type="RefSeq" id="XP_040674757.1">
    <property type="nucleotide sequence ID" value="XM_040827246.1"/>
</dbReference>
<reference evidence="1 2" key="1">
    <citation type="journal article" date="2014" name="Proc. Natl. Acad. Sci. U.S.A.">
        <title>Trajectory and genomic determinants of fungal-pathogen speciation and host adaptation.</title>
        <authorList>
            <person name="Hu X."/>
            <person name="Xiao G."/>
            <person name="Zheng P."/>
            <person name="Shang Y."/>
            <person name="Su Y."/>
            <person name="Zhang X."/>
            <person name="Liu X."/>
            <person name="Zhan S."/>
            <person name="St Leger R.J."/>
            <person name="Wang C."/>
        </authorList>
    </citation>
    <scope>NUCLEOTIDE SEQUENCE [LARGE SCALE GENOMIC DNA]</scope>
    <source>
        <strain evidence="1 2">ARSEF 1941</strain>
    </source>
</reference>
<dbReference type="Proteomes" id="UP000030816">
    <property type="component" value="Unassembled WGS sequence"/>
</dbReference>
<evidence type="ECO:0000313" key="1">
    <source>
        <dbReference type="EMBL" id="KHN93691.1"/>
    </source>
</evidence>
<dbReference type="InterPro" id="IPR036397">
    <property type="entry name" value="RNaseH_sf"/>
</dbReference>
<dbReference type="EMBL" id="AZHE01000081">
    <property type="protein sequence ID" value="KHN93691.1"/>
    <property type="molecule type" value="Genomic_DNA"/>
</dbReference>
<organism evidence="1 2">
    <name type="scientific">Metarhizium album (strain ARSEF 1941)</name>
    <dbReference type="NCBI Taxonomy" id="1081103"/>
    <lineage>
        <taxon>Eukaryota</taxon>
        <taxon>Fungi</taxon>
        <taxon>Dikarya</taxon>
        <taxon>Ascomycota</taxon>
        <taxon>Pezizomycotina</taxon>
        <taxon>Sordariomycetes</taxon>
        <taxon>Hypocreomycetidae</taxon>
        <taxon>Hypocreales</taxon>
        <taxon>Clavicipitaceae</taxon>
        <taxon>Metarhizium</taxon>
    </lineage>
</organism>
<dbReference type="OrthoDB" id="5410741at2759"/>
<evidence type="ECO:0000313" key="2">
    <source>
        <dbReference type="Proteomes" id="UP000030816"/>
    </source>
</evidence>